<proteinExistence type="predicted"/>
<reference evidence="1 2" key="1">
    <citation type="submission" date="2015-11" db="EMBL/GenBank/DDBJ databases">
        <title>Genomic analysis of 38 Legionella species identifies large and diverse effector repertoires.</title>
        <authorList>
            <person name="Burstein D."/>
            <person name="Amaro F."/>
            <person name="Zusman T."/>
            <person name="Lifshitz Z."/>
            <person name="Cohen O."/>
            <person name="Gilbert J.A."/>
            <person name="Pupko T."/>
            <person name="Shuman H.A."/>
            <person name="Segal G."/>
        </authorList>
    </citation>
    <scope>NUCLEOTIDE SEQUENCE [LARGE SCALE GENOMIC DNA]</scope>
    <source>
        <strain evidence="1 2">PX-1-G2-E2</strain>
    </source>
</reference>
<name>A0A0W0WGJ3_9GAMM</name>
<dbReference type="PATRIC" id="fig|466.6.peg.324"/>
<evidence type="ECO:0000313" key="2">
    <source>
        <dbReference type="Proteomes" id="UP000054908"/>
    </source>
</evidence>
<evidence type="ECO:0000313" key="1">
    <source>
        <dbReference type="EMBL" id="KTD31426.1"/>
    </source>
</evidence>
<dbReference type="SUPFAM" id="SSF56925">
    <property type="entry name" value="OMPA-like"/>
    <property type="match status" value="1"/>
</dbReference>
<gene>
    <name evidence="1" type="ORF">Lmac_0301</name>
</gene>
<keyword evidence="2" id="KW-1185">Reference proteome</keyword>
<evidence type="ECO:0008006" key="3">
    <source>
        <dbReference type="Google" id="ProtNLM"/>
    </source>
</evidence>
<dbReference type="Gene3D" id="2.40.160.20">
    <property type="match status" value="1"/>
</dbReference>
<dbReference type="InterPro" id="IPR011250">
    <property type="entry name" value="OMP/PagP_B-barrel"/>
</dbReference>
<dbReference type="Proteomes" id="UP000054908">
    <property type="component" value="Unassembled WGS sequence"/>
</dbReference>
<accession>A0A0W0WGJ3</accession>
<dbReference type="OrthoDB" id="5648435at2"/>
<dbReference type="EMBL" id="LNYL01000006">
    <property type="protein sequence ID" value="KTD31426.1"/>
    <property type="molecule type" value="Genomic_DNA"/>
</dbReference>
<dbReference type="RefSeq" id="WP_058451132.1">
    <property type="nucleotide sequence ID" value="NZ_CAAAIB010000017.1"/>
</dbReference>
<dbReference type="AlphaFoldDB" id="A0A0W0WGJ3"/>
<sequence>MYFRNTAFKRVSVFFILSFTSFLVFSAESSWIKSRFINHVYLGLSVIKDTANYNFKRNEVSPAINFIDFDHFAWNGSGVGGEIYLGYDNLFLQHFYLGVEGFYDRSANSGNIYFLDTNTQYTRALNGKFKQKWQSGIVIRPGISIASTGILFARVGWIVSEISLGGSITQSGSVGSFSGQFSTNKKKEGIQLGAGMELKLVKGLRGRLEWDWNRLQSYSFNSNGKDSNKHSYATFRIAKHPILEQFKIGLNWRFG</sequence>
<comment type="caution">
    <text evidence="1">The sequence shown here is derived from an EMBL/GenBank/DDBJ whole genome shotgun (WGS) entry which is preliminary data.</text>
</comment>
<protein>
    <recommendedName>
        <fullName evidence="3">Outer membrane protein beta-barrel domain-containing protein</fullName>
    </recommendedName>
</protein>
<organism evidence="1 2">
    <name type="scientific">Legionella maceachernii</name>
    <dbReference type="NCBI Taxonomy" id="466"/>
    <lineage>
        <taxon>Bacteria</taxon>
        <taxon>Pseudomonadati</taxon>
        <taxon>Pseudomonadota</taxon>
        <taxon>Gammaproteobacteria</taxon>
        <taxon>Legionellales</taxon>
        <taxon>Legionellaceae</taxon>
        <taxon>Legionella</taxon>
    </lineage>
</organism>